<keyword evidence="2" id="KW-0812">Transmembrane</keyword>
<proteinExistence type="predicted"/>
<dbReference type="AlphaFoldDB" id="A0AAV1VR24"/>
<dbReference type="InterPro" id="IPR045884">
    <property type="entry name" value="At5g59350-like"/>
</dbReference>
<comment type="caution">
    <text evidence="3">The sequence shown here is derived from an EMBL/GenBank/DDBJ whole genome shotgun (WGS) entry which is preliminary data.</text>
</comment>
<protein>
    <submittedName>
        <fullName evidence="3">Uncharacterized protein</fullName>
    </submittedName>
</protein>
<gene>
    <name evidence="3" type="ORF">LLUT_LOCUS500</name>
</gene>
<dbReference type="EMBL" id="CAXHTB010000001">
    <property type="protein sequence ID" value="CAL0299440.1"/>
    <property type="molecule type" value="Genomic_DNA"/>
</dbReference>
<keyword evidence="2" id="KW-0472">Membrane</keyword>
<keyword evidence="4" id="KW-1185">Reference proteome</keyword>
<evidence type="ECO:0000313" key="4">
    <source>
        <dbReference type="Proteomes" id="UP001497480"/>
    </source>
</evidence>
<evidence type="ECO:0000256" key="2">
    <source>
        <dbReference type="SAM" id="Phobius"/>
    </source>
</evidence>
<reference evidence="3 4" key="1">
    <citation type="submission" date="2024-03" db="EMBL/GenBank/DDBJ databases">
        <authorList>
            <person name="Martinez-Hernandez J."/>
        </authorList>
    </citation>
    <scope>NUCLEOTIDE SEQUENCE [LARGE SCALE GENOMIC DNA]</scope>
</reference>
<name>A0AAV1VR24_LUPLU</name>
<feature type="transmembrane region" description="Helical" evidence="2">
    <location>
        <begin position="6"/>
        <end position="31"/>
    </location>
</feature>
<accession>A0AAV1VR24</accession>
<sequence length="169" mass="18672">MMGLNKLGATITVIIAVTLTALTVEIIYVLWRRHQKYCSRGRIEPQEPSLRCSSASTAERASDLEVEDGMELQVMKFQHMYAPPRVLFTIKEEEREGLESENGGSSSDCGAVVVKIEKMVAVDEVTVEIEDLLNDATTPFWTPCASPSYHTPYSSPCREANKGDDKGNG</sequence>
<feature type="region of interest" description="Disordered" evidence="1">
    <location>
        <begin position="147"/>
        <end position="169"/>
    </location>
</feature>
<feature type="compositionally biased region" description="Basic and acidic residues" evidence="1">
    <location>
        <begin position="159"/>
        <end position="169"/>
    </location>
</feature>
<evidence type="ECO:0000313" key="3">
    <source>
        <dbReference type="EMBL" id="CAL0299440.1"/>
    </source>
</evidence>
<dbReference type="Proteomes" id="UP001497480">
    <property type="component" value="Unassembled WGS sequence"/>
</dbReference>
<keyword evidence="2" id="KW-1133">Transmembrane helix</keyword>
<dbReference type="PANTHER" id="PTHR34054">
    <property type="entry name" value="EXPRESSED PROTEIN"/>
    <property type="match status" value="1"/>
</dbReference>
<evidence type="ECO:0000256" key="1">
    <source>
        <dbReference type="SAM" id="MobiDB-lite"/>
    </source>
</evidence>
<organism evidence="3 4">
    <name type="scientific">Lupinus luteus</name>
    <name type="common">European yellow lupine</name>
    <dbReference type="NCBI Taxonomy" id="3873"/>
    <lineage>
        <taxon>Eukaryota</taxon>
        <taxon>Viridiplantae</taxon>
        <taxon>Streptophyta</taxon>
        <taxon>Embryophyta</taxon>
        <taxon>Tracheophyta</taxon>
        <taxon>Spermatophyta</taxon>
        <taxon>Magnoliopsida</taxon>
        <taxon>eudicotyledons</taxon>
        <taxon>Gunneridae</taxon>
        <taxon>Pentapetalae</taxon>
        <taxon>rosids</taxon>
        <taxon>fabids</taxon>
        <taxon>Fabales</taxon>
        <taxon>Fabaceae</taxon>
        <taxon>Papilionoideae</taxon>
        <taxon>50 kb inversion clade</taxon>
        <taxon>genistoids sensu lato</taxon>
        <taxon>core genistoids</taxon>
        <taxon>Genisteae</taxon>
        <taxon>Lupinus</taxon>
    </lineage>
</organism>
<dbReference type="PANTHER" id="PTHR34054:SF4">
    <property type="entry name" value="PROTEIN, PUTATIVE-RELATED"/>
    <property type="match status" value="1"/>
</dbReference>